<dbReference type="EMBL" id="GBXM01068531">
    <property type="protein sequence ID" value="JAH40046.1"/>
    <property type="molecule type" value="Transcribed_RNA"/>
</dbReference>
<proteinExistence type="predicted"/>
<organism evidence="1">
    <name type="scientific">Anguilla anguilla</name>
    <name type="common">European freshwater eel</name>
    <name type="synonym">Muraena anguilla</name>
    <dbReference type="NCBI Taxonomy" id="7936"/>
    <lineage>
        <taxon>Eukaryota</taxon>
        <taxon>Metazoa</taxon>
        <taxon>Chordata</taxon>
        <taxon>Craniata</taxon>
        <taxon>Vertebrata</taxon>
        <taxon>Euteleostomi</taxon>
        <taxon>Actinopterygii</taxon>
        <taxon>Neopterygii</taxon>
        <taxon>Teleostei</taxon>
        <taxon>Anguilliformes</taxon>
        <taxon>Anguillidae</taxon>
        <taxon>Anguilla</taxon>
    </lineage>
</organism>
<evidence type="ECO:0000313" key="1">
    <source>
        <dbReference type="EMBL" id="JAH40046.1"/>
    </source>
</evidence>
<name>A0A0E9SFI2_ANGAN</name>
<dbReference type="AlphaFoldDB" id="A0A0E9SFI2"/>
<reference evidence="1" key="2">
    <citation type="journal article" date="2015" name="Fish Shellfish Immunol.">
        <title>Early steps in the European eel (Anguilla anguilla)-Vibrio vulnificus interaction in the gills: Role of the RtxA13 toxin.</title>
        <authorList>
            <person name="Callol A."/>
            <person name="Pajuelo D."/>
            <person name="Ebbesson L."/>
            <person name="Teles M."/>
            <person name="MacKenzie S."/>
            <person name="Amaro C."/>
        </authorList>
    </citation>
    <scope>NUCLEOTIDE SEQUENCE</scope>
</reference>
<protein>
    <submittedName>
        <fullName evidence="1">Uncharacterized protein</fullName>
    </submittedName>
</protein>
<dbReference type="PROSITE" id="PS51257">
    <property type="entry name" value="PROKAR_LIPOPROTEIN"/>
    <property type="match status" value="1"/>
</dbReference>
<sequence length="63" mass="7293">MFWKFLEPGFLKRCSGELVKSLVSPWSSSPSLGSCTVWCLDRVTRMIFPYIFCPFRWLIASLA</sequence>
<accession>A0A0E9SFI2</accession>
<reference evidence="1" key="1">
    <citation type="submission" date="2014-11" db="EMBL/GenBank/DDBJ databases">
        <authorList>
            <person name="Amaro Gonzalez C."/>
        </authorList>
    </citation>
    <scope>NUCLEOTIDE SEQUENCE</scope>
</reference>